<keyword evidence="7 10" id="KW-1133">Transmembrane helix</keyword>
<comment type="caution">
    <text evidence="12">The sequence shown here is derived from an EMBL/GenBank/DDBJ whole genome shotgun (WGS) entry which is preliminary data.</text>
</comment>
<evidence type="ECO:0000256" key="10">
    <source>
        <dbReference type="SAM" id="Phobius"/>
    </source>
</evidence>
<dbReference type="Pfam" id="PF02687">
    <property type="entry name" value="FtsX"/>
    <property type="match status" value="1"/>
</dbReference>
<dbReference type="AlphaFoldDB" id="A0A4R1QQV1"/>
<feature type="transmembrane region" description="Helical" evidence="10">
    <location>
        <begin position="21"/>
        <end position="43"/>
    </location>
</feature>
<evidence type="ECO:0000256" key="3">
    <source>
        <dbReference type="ARBA" id="ARBA00011131"/>
    </source>
</evidence>
<keyword evidence="5" id="KW-1003">Cell membrane</keyword>
<dbReference type="InterPro" id="IPR003838">
    <property type="entry name" value="ABC3_permease_C"/>
</dbReference>
<evidence type="ECO:0000256" key="5">
    <source>
        <dbReference type="ARBA" id="ARBA00022475"/>
    </source>
</evidence>
<comment type="function">
    <text evidence="9">Part of the ABC transporter complex hrt involved in hemin import. Responsible for the translocation of the substrate across the membrane.</text>
</comment>
<dbReference type="InterPro" id="IPR051125">
    <property type="entry name" value="ABC-4/HrtB_transporter"/>
</dbReference>
<evidence type="ECO:0000256" key="8">
    <source>
        <dbReference type="ARBA" id="ARBA00023136"/>
    </source>
</evidence>
<dbReference type="PANTHER" id="PTHR43738:SF2">
    <property type="entry name" value="ABC TRANSPORTER PERMEASE"/>
    <property type="match status" value="1"/>
</dbReference>
<comment type="subunit">
    <text evidence="3">The complex is composed of two ATP-binding proteins (HrtA), two transmembrane proteins (HrtB) and a solute-binding protein.</text>
</comment>
<keyword evidence="6 10" id="KW-0812">Transmembrane</keyword>
<dbReference type="EMBL" id="SLUO01000012">
    <property type="protein sequence ID" value="TCL56219.1"/>
    <property type="molecule type" value="Genomic_DNA"/>
</dbReference>
<feature type="domain" description="ABC3 transporter permease C-terminal" evidence="11">
    <location>
        <begin position="276"/>
        <end position="385"/>
    </location>
</feature>
<dbReference type="STRING" id="1469948.GCA_000732725_00542"/>
<evidence type="ECO:0000256" key="7">
    <source>
        <dbReference type="ARBA" id="ARBA00022989"/>
    </source>
</evidence>
<protein>
    <recommendedName>
        <fullName evidence="4">Putative hemin transport system permease protein HrtB</fullName>
    </recommendedName>
</protein>
<evidence type="ECO:0000256" key="4">
    <source>
        <dbReference type="ARBA" id="ARBA00016962"/>
    </source>
</evidence>
<name>A0A4R1QQV1_9FIRM</name>
<evidence type="ECO:0000313" key="12">
    <source>
        <dbReference type="EMBL" id="TCL56219.1"/>
    </source>
</evidence>
<proteinExistence type="inferred from homology"/>
<dbReference type="OrthoDB" id="6313at2"/>
<dbReference type="PANTHER" id="PTHR43738">
    <property type="entry name" value="ABC TRANSPORTER, MEMBRANE PROTEIN"/>
    <property type="match status" value="1"/>
</dbReference>
<feature type="transmembrane region" description="Helical" evidence="10">
    <location>
        <begin position="370"/>
        <end position="391"/>
    </location>
</feature>
<evidence type="ECO:0000256" key="2">
    <source>
        <dbReference type="ARBA" id="ARBA00008697"/>
    </source>
</evidence>
<keyword evidence="8 10" id="KW-0472">Membrane</keyword>
<evidence type="ECO:0000256" key="1">
    <source>
        <dbReference type="ARBA" id="ARBA00004651"/>
    </source>
</evidence>
<sequence>MESKPLTTRRLSVYNLRSNPFRTASLVFVVLLLAFATFGGSLLSQSLKNGLGSLKERLGADLAVVPLDHEADYEGIILSGQPEKFYFDQSIEQQIEQVEGVSKVSSQFFISTLAAACCSVPVQVIGFDPDTDFVIQPWIAKVYHEEIGDGQIIAGSDIVLNDTGTLKFFDDTYKVAAQLERTSTGMDYSVYANMNTIKMLVAGAREAGMNLSVDVYGTDVDRSVSTVLVKIEKGYDADTVTTNIRRQISGISIVKSQNVFASTANNMDVLLAFINTITLVLWLLAILVLAVMFSAMTNGRKKELALLRSVGAARGKICGIVLTESLLISILGGTLGTVAASLIIFPFSTYTREKLGLPYLLPNVAVTLRLLGMSLLLSFASGPFAATYSAVKGSKAEAYISIREGE</sequence>
<evidence type="ECO:0000259" key="11">
    <source>
        <dbReference type="Pfam" id="PF02687"/>
    </source>
</evidence>
<accession>A0A4R1QQV1</accession>
<keyword evidence="13" id="KW-1185">Reference proteome</keyword>
<feature type="transmembrane region" description="Helical" evidence="10">
    <location>
        <begin position="269"/>
        <end position="296"/>
    </location>
</feature>
<dbReference type="RefSeq" id="WP_031389305.1">
    <property type="nucleotide sequence ID" value="NZ_JPNB01000001.1"/>
</dbReference>
<evidence type="ECO:0000313" key="13">
    <source>
        <dbReference type="Proteomes" id="UP000295718"/>
    </source>
</evidence>
<evidence type="ECO:0000256" key="9">
    <source>
        <dbReference type="ARBA" id="ARBA00024973"/>
    </source>
</evidence>
<gene>
    <name evidence="12" type="ORF">EDD76_11246</name>
</gene>
<evidence type="ECO:0000256" key="6">
    <source>
        <dbReference type="ARBA" id="ARBA00022692"/>
    </source>
</evidence>
<dbReference type="GO" id="GO:0005886">
    <property type="term" value="C:plasma membrane"/>
    <property type="evidence" value="ECO:0007669"/>
    <property type="project" value="UniProtKB-SubCell"/>
</dbReference>
<comment type="subcellular location">
    <subcellularLocation>
        <location evidence="1">Cell membrane</location>
        <topology evidence="1">Multi-pass membrane protein</topology>
    </subcellularLocation>
</comment>
<organism evidence="12 13">
    <name type="scientific">Kineothrix alysoides</name>
    <dbReference type="NCBI Taxonomy" id="1469948"/>
    <lineage>
        <taxon>Bacteria</taxon>
        <taxon>Bacillati</taxon>
        <taxon>Bacillota</taxon>
        <taxon>Clostridia</taxon>
        <taxon>Lachnospirales</taxon>
        <taxon>Lachnospiraceae</taxon>
        <taxon>Kineothrix</taxon>
    </lineage>
</organism>
<dbReference type="Proteomes" id="UP000295718">
    <property type="component" value="Unassembled WGS sequence"/>
</dbReference>
<reference evidence="12 13" key="1">
    <citation type="submission" date="2019-03" db="EMBL/GenBank/DDBJ databases">
        <title>Genomic Encyclopedia of Type Strains, Phase IV (KMG-IV): sequencing the most valuable type-strain genomes for metagenomic binning, comparative biology and taxonomic classification.</title>
        <authorList>
            <person name="Goeker M."/>
        </authorList>
    </citation>
    <scope>NUCLEOTIDE SEQUENCE [LARGE SCALE GENOMIC DNA]</scope>
    <source>
        <strain evidence="12 13">DSM 100556</strain>
    </source>
</reference>
<comment type="similarity">
    <text evidence="2">Belongs to the ABC-4 integral membrane protein family. HrtB subfamily.</text>
</comment>
<feature type="transmembrane region" description="Helical" evidence="10">
    <location>
        <begin position="317"/>
        <end position="350"/>
    </location>
</feature>